<organism evidence="9 10">
    <name type="scientific">Paenibacillus lycopersici</name>
    <dbReference type="NCBI Taxonomy" id="2704462"/>
    <lineage>
        <taxon>Bacteria</taxon>
        <taxon>Bacillati</taxon>
        <taxon>Bacillota</taxon>
        <taxon>Bacilli</taxon>
        <taxon>Bacillales</taxon>
        <taxon>Paenibacillaceae</taxon>
        <taxon>Paenibacillus</taxon>
    </lineage>
</organism>
<comment type="subcellular location">
    <subcellularLocation>
        <location evidence="1 7">Cell membrane</location>
        <topology evidence="1 7">Multi-pass membrane protein</topology>
    </subcellularLocation>
</comment>
<keyword evidence="3" id="KW-1003">Cell membrane</keyword>
<dbReference type="EMBL" id="CP048209">
    <property type="protein sequence ID" value="QHT63960.1"/>
    <property type="molecule type" value="Genomic_DNA"/>
</dbReference>
<protein>
    <submittedName>
        <fullName evidence="9">Carbohydrate ABC transporter permease</fullName>
    </submittedName>
</protein>
<keyword evidence="4 7" id="KW-0812">Transmembrane</keyword>
<dbReference type="SUPFAM" id="SSF161098">
    <property type="entry name" value="MetI-like"/>
    <property type="match status" value="1"/>
</dbReference>
<dbReference type="KEGG" id="plyc:GXP70_16285"/>
<dbReference type="InterPro" id="IPR035906">
    <property type="entry name" value="MetI-like_sf"/>
</dbReference>
<evidence type="ECO:0000313" key="10">
    <source>
        <dbReference type="Proteomes" id="UP000476064"/>
    </source>
</evidence>
<feature type="transmembrane region" description="Helical" evidence="7">
    <location>
        <begin position="83"/>
        <end position="102"/>
    </location>
</feature>
<dbReference type="PANTHER" id="PTHR43744:SF9">
    <property type="entry name" value="POLYGALACTURONAN_RHAMNOGALACTURONAN TRANSPORT SYSTEM PERMEASE PROTEIN YTCP"/>
    <property type="match status" value="1"/>
</dbReference>
<accession>A0A6C0G885</accession>
<dbReference type="PANTHER" id="PTHR43744">
    <property type="entry name" value="ABC TRANSPORTER PERMEASE PROTEIN MG189-RELATED-RELATED"/>
    <property type="match status" value="1"/>
</dbReference>
<dbReference type="CDD" id="cd06261">
    <property type="entry name" value="TM_PBP2"/>
    <property type="match status" value="1"/>
</dbReference>
<evidence type="ECO:0000256" key="6">
    <source>
        <dbReference type="ARBA" id="ARBA00023136"/>
    </source>
</evidence>
<keyword evidence="5 7" id="KW-1133">Transmembrane helix</keyword>
<evidence type="ECO:0000256" key="1">
    <source>
        <dbReference type="ARBA" id="ARBA00004651"/>
    </source>
</evidence>
<dbReference type="InterPro" id="IPR000515">
    <property type="entry name" value="MetI-like"/>
</dbReference>
<evidence type="ECO:0000313" key="9">
    <source>
        <dbReference type="EMBL" id="QHT63960.1"/>
    </source>
</evidence>
<evidence type="ECO:0000256" key="4">
    <source>
        <dbReference type="ARBA" id="ARBA00022692"/>
    </source>
</evidence>
<sequence>MLFPFFYMVVVSFASFNDYTNSELLLWPKEWVLDAYKYIFASEAFVHSIYVTIGITVVGTLVDLAMTSTMAYGLTREAPGKGFINFMVLFTFLFSGGMIPNYLVVKATGLLDSYWALIVPGAISAFNLIVLRQFFRSIPSELSEAAIIDGASELKVYTRIILPLSKPALATFGLFYAVGHWNSFFDAILYLNDSSKWTVQVILRQLVIQGNVQSTLQSTIMLQQLRSQQMPPPVTIGMAAVLVSTAPILVVYPFLQKHFAKGVMLGSVKG</sequence>
<name>A0A6C0G885_9BACL</name>
<dbReference type="PROSITE" id="PS50928">
    <property type="entry name" value="ABC_TM1"/>
    <property type="match status" value="1"/>
</dbReference>
<feature type="domain" description="ABC transmembrane type-1" evidence="8">
    <location>
        <begin position="49"/>
        <end position="255"/>
    </location>
</feature>
<dbReference type="Proteomes" id="UP000476064">
    <property type="component" value="Chromosome"/>
</dbReference>
<dbReference type="Gene3D" id="1.10.3720.10">
    <property type="entry name" value="MetI-like"/>
    <property type="match status" value="1"/>
</dbReference>
<evidence type="ECO:0000259" key="8">
    <source>
        <dbReference type="PROSITE" id="PS50928"/>
    </source>
</evidence>
<keyword evidence="6 7" id="KW-0472">Membrane</keyword>
<evidence type="ECO:0000256" key="3">
    <source>
        <dbReference type="ARBA" id="ARBA00022475"/>
    </source>
</evidence>
<dbReference type="GO" id="GO:0055085">
    <property type="term" value="P:transmembrane transport"/>
    <property type="evidence" value="ECO:0007669"/>
    <property type="project" value="InterPro"/>
</dbReference>
<dbReference type="GO" id="GO:0005886">
    <property type="term" value="C:plasma membrane"/>
    <property type="evidence" value="ECO:0007669"/>
    <property type="project" value="UniProtKB-SubCell"/>
</dbReference>
<feature type="transmembrane region" description="Helical" evidence="7">
    <location>
        <begin position="114"/>
        <end position="135"/>
    </location>
</feature>
<feature type="transmembrane region" description="Helical" evidence="7">
    <location>
        <begin position="234"/>
        <end position="255"/>
    </location>
</feature>
<reference evidence="9 10" key="1">
    <citation type="submission" date="2020-01" db="EMBL/GenBank/DDBJ databases">
        <title>Paenibacillus sp. nov., isolated from tomato rhizosphere.</title>
        <authorList>
            <person name="Weon H.-Y."/>
            <person name="Lee S.A."/>
        </authorList>
    </citation>
    <scope>NUCLEOTIDE SEQUENCE [LARGE SCALE GENOMIC DNA]</scope>
    <source>
        <strain evidence="9 10">12200R-189</strain>
    </source>
</reference>
<keyword evidence="2 7" id="KW-0813">Transport</keyword>
<keyword evidence="10" id="KW-1185">Reference proteome</keyword>
<evidence type="ECO:0000256" key="5">
    <source>
        <dbReference type="ARBA" id="ARBA00022989"/>
    </source>
</evidence>
<comment type="similarity">
    <text evidence="7">Belongs to the binding-protein-dependent transport system permease family.</text>
</comment>
<evidence type="ECO:0000256" key="7">
    <source>
        <dbReference type="RuleBase" id="RU363032"/>
    </source>
</evidence>
<evidence type="ECO:0000256" key="2">
    <source>
        <dbReference type="ARBA" id="ARBA00022448"/>
    </source>
</evidence>
<dbReference type="AlphaFoldDB" id="A0A6C0G885"/>
<dbReference type="Pfam" id="PF00528">
    <property type="entry name" value="BPD_transp_1"/>
    <property type="match status" value="1"/>
</dbReference>
<proteinExistence type="inferred from homology"/>
<feature type="transmembrane region" description="Helical" evidence="7">
    <location>
        <begin position="38"/>
        <end position="62"/>
    </location>
</feature>
<gene>
    <name evidence="9" type="ORF">GXP70_16285</name>
</gene>